<proteinExistence type="inferred from homology"/>
<dbReference type="EMBL" id="AGSI01000004">
    <property type="protein sequence ID" value="EIE25327.1"/>
    <property type="molecule type" value="Genomic_DNA"/>
</dbReference>
<evidence type="ECO:0000313" key="4">
    <source>
        <dbReference type="Proteomes" id="UP000007264"/>
    </source>
</evidence>
<dbReference type="RefSeq" id="XP_005649871.1">
    <property type="nucleotide sequence ID" value="XM_005649814.1"/>
</dbReference>
<dbReference type="Proteomes" id="UP000007264">
    <property type="component" value="Unassembled WGS sequence"/>
</dbReference>
<evidence type="ECO:0000313" key="3">
    <source>
        <dbReference type="EMBL" id="EIE25327.1"/>
    </source>
</evidence>
<sequence length="108" mass="12198">MLIEKQEEDQEVVLDFALSEQIFAKAKVKDVSSVGLWLGADVMLEYPLEEARQLLTTNLENAKNSLKANSKDLDIMKDFSTTTEVSIARVYNFDVTRKRGTKEKKAIG</sequence>
<gene>
    <name evidence="3" type="ORF">COCSUDRAFT_61549</name>
</gene>
<protein>
    <submittedName>
        <fullName evidence="3">Uncharacterized protein</fullName>
    </submittedName>
</protein>
<dbReference type="AlphaFoldDB" id="I0Z3V8"/>
<dbReference type="PANTHER" id="PTHR12409">
    <property type="entry name" value="PREFOLDIN SUBUNIT 3"/>
    <property type="match status" value="1"/>
</dbReference>
<dbReference type="GO" id="GO:0006457">
    <property type="term" value="P:protein folding"/>
    <property type="evidence" value="ECO:0007669"/>
    <property type="project" value="InterPro"/>
</dbReference>
<evidence type="ECO:0000256" key="2">
    <source>
        <dbReference type="ARBA" id="ARBA00023186"/>
    </source>
</evidence>
<dbReference type="InterPro" id="IPR009053">
    <property type="entry name" value="Prefoldin"/>
</dbReference>
<accession>I0Z3V8</accession>
<dbReference type="GO" id="GO:0005737">
    <property type="term" value="C:cytoplasm"/>
    <property type="evidence" value="ECO:0007669"/>
    <property type="project" value="TreeGrafter"/>
</dbReference>
<reference evidence="3 4" key="1">
    <citation type="journal article" date="2012" name="Genome Biol.">
        <title>The genome of the polar eukaryotic microalga coccomyxa subellipsoidea reveals traits of cold adaptation.</title>
        <authorList>
            <person name="Blanc G."/>
            <person name="Agarkova I."/>
            <person name="Grimwood J."/>
            <person name="Kuo A."/>
            <person name="Brueggeman A."/>
            <person name="Dunigan D."/>
            <person name="Gurnon J."/>
            <person name="Ladunga I."/>
            <person name="Lindquist E."/>
            <person name="Lucas S."/>
            <person name="Pangilinan J."/>
            <person name="Proschold T."/>
            <person name="Salamov A."/>
            <person name="Schmutz J."/>
            <person name="Weeks D."/>
            <person name="Yamada T."/>
            <person name="Claverie J.M."/>
            <person name="Grigoriev I."/>
            <person name="Van Etten J."/>
            <person name="Lomsadze A."/>
            <person name="Borodovsky M."/>
        </authorList>
    </citation>
    <scope>NUCLEOTIDE SEQUENCE [LARGE SCALE GENOMIC DNA]</scope>
    <source>
        <strain evidence="3 4">C-169</strain>
    </source>
</reference>
<dbReference type="SUPFAM" id="SSF46579">
    <property type="entry name" value="Prefoldin"/>
    <property type="match status" value="1"/>
</dbReference>
<evidence type="ECO:0000256" key="1">
    <source>
        <dbReference type="ARBA" id="ARBA00010048"/>
    </source>
</evidence>
<organism evidence="3 4">
    <name type="scientific">Coccomyxa subellipsoidea (strain C-169)</name>
    <name type="common">Green microalga</name>
    <dbReference type="NCBI Taxonomy" id="574566"/>
    <lineage>
        <taxon>Eukaryota</taxon>
        <taxon>Viridiplantae</taxon>
        <taxon>Chlorophyta</taxon>
        <taxon>core chlorophytes</taxon>
        <taxon>Trebouxiophyceae</taxon>
        <taxon>Trebouxiophyceae incertae sedis</taxon>
        <taxon>Coccomyxaceae</taxon>
        <taxon>Coccomyxa</taxon>
        <taxon>Coccomyxa subellipsoidea</taxon>
    </lineage>
</organism>
<dbReference type="InterPro" id="IPR004127">
    <property type="entry name" value="Prefoldin_subunit_alpha"/>
</dbReference>
<dbReference type="GeneID" id="17043329"/>
<dbReference type="Gene3D" id="1.10.287.370">
    <property type="match status" value="1"/>
</dbReference>
<dbReference type="InterPro" id="IPR016655">
    <property type="entry name" value="PFD3"/>
</dbReference>
<dbReference type="STRING" id="574566.I0Z3V8"/>
<comment type="caution">
    <text evidence="3">The sequence shown here is derived from an EMBL/GenBank/DDBJ whole genome shotgun (WGS) entry which is preliminary data.</text>
</comment>
<dbReference type="GO" id="GO:0007021">
    <property type="term" value="P:tubulin complex assembly"/>
    <property type="evidence" value="ECO:0007669"/>
    <property type="project" value="TreeGrafter"/>
</dbReference>
<name>I0Z3V8_COCSC</name>
<keyword evidence="4" id="KW-1185">Reference proteome</keyword>
<comment type="similarity">
    <text evidence="1">Belongs to the prefoldin subunit alpha family.</text>
</comment>
<dbReference type="Pfam" id="PF02996">
    <property type="entry name" value="Prefoldin"/>
    <property type="match status" value="1"/>
</dbReference>
<dbReference type="GO" id="GO:0009409">
    <property type="term" value="P:response to cold"/>
    <property type="evidence" value="ECO:0007669"/>
    <property type="project" value="UniProtKB-ARBA"/>
</dbReference>
<dbReference type="GO" id="GO:0007017">
    <property type="term" value="P:microtubule-based process"/>
    <property type="evidence" value="ECO:0007669"/>
    <property type="project" value="TreeGrafter"/>
</dbReference>
<dbReference type="eggNOG" id="KOG3313">
    <property type="taxonomic scope" value="Eukaryota"/>
</dbReference>
<dbReference type="GO" id="GO:0015631">
    <property type="term" value="F:tubulin binding"/>
    <property type="evidence" value="ECO:0007669"/>
    <property type="project" value="TreeGrafter"/>
</dbReference>
<keyword evidence="2" id="KW-0143">Chaperone</keyword>
<dbReference type="GO" id="GO:0016272">
    <property type="term" value="C:prefoldin complex"/>
    <property type="evidence" value="ECO:0007669"/>
    <property type="project" value="InterPro"/>
</dbReference>
<dbReference type="OrthoDB" id="6375174at2759"/>
<dbReference type="PANTHER" id="PTHR12409:SF0">
    <property type="entry name" value="PREFOLDIN SUBUNIT 3"/>
    <property type="match status" value="1"/>
</dbReference>
<dbReference type="KEGG" id="csl:COCSUDRAFT_61549"/>
<dbReference type="CDD" id="cd23156">
    <property type="entry name" value="Prefoldin_3"/>
    <property type="match status" value="1"/>
</dbReference>